<organism evidence="2 3">
    <name type="scientific">Phytophthora oleae</name>
    <dbReference type="NCBI Taxonomy" id="2107226"/>
    <lineage>
        <taxon>Eukaryota</taxon>
        <taxon>Sar</taxon>
        <taxon>Stramenopiles</taxon>
        <taxon>Oomycota</taxon>
        <taxon>Peronosporomycetes</taxon>
        <taxon>Peronosporales</taxon>
        <taxon>Peronosporaceae</taxon>
        <taxon>Phytophthora</taxon>
    </lineage>
</organism>
<keyword evidence="3" id="KW-1185">Reference proteome</keyword>
<name>A0ABD3FS77_9STRA</name>
<evidence type="ECO:0008006" key="4">
    <source>
        <dbReference type="Google" id="ProtNLM"/>
    </source>
</evidence>
<reference evidence="2 3" key="1">
    <citation type="submission" date="2024-09" db="EMBL/GenBank/DDBJ databases">
        <title>Genome sequencing and assembly of Phytophthora oleae, isolate VK10A, causative agent of rot of olive drupes.</title>
        <authorList>
            <person name="Conti Taguali S."/>
            <person name="Riolo M."/>
            <person name="La Spada F."/>
            <person name="Cacciola S.O."/>
            <person name="Dionisio G."/>
        </authorList>
    </citation>
    <scope>NUCLEOTIDE SEQUENCE [LARGE SCALE GENOMIC DNA]</scope>
    <source>
        <strain evidence="2 3">VK10A</strain>
    </source>
</reference>
<evidence type="ECO:0000313" key="2">
    <source>
        <dbReference type="EMBL" id="KAL3668546.1"/>
    </source>
</evidence>
<accession>A0ABD3FS77</accession>
<proteinExistence type="predicted"/>
<feature type="chain" id="PRO_5044808537" description="Pectate lyase" evidence="1">
    <location>
        <begin position="22"/>
        <end position="116"/>
    </location>
</feature>
<feature type="signal peptide" evidence="1">
    <location>
        <begin position="1"/>
        <end position="21"/>
    </location>
</feature>
<evidence type="ECO:0000313" key="3">
    <source>
        <dbReference type="Proteomes" id="UP001632037"/>
    </source>
</evidence>
<dbReference type="Proteomes" id="UP001632037">
    <property type="component" value="Unassembled WGS sequence"/>
</dbReference>
<comment type="caution">
    <text evidence="2">The sequence shown here is derived from an EMBL/GenBank/DDBJ whole genome shotgun (WGS) entry which is preliminary data.</text>
</comment>
<sequence>MVAFAQQVLVLVCFMTRQVDIFCCTWKIKRDGAFDEDKTVTVQTMNAREGSEAISSLGGEPQYYGNNSKSWGGSMAGTASNANDNYDNRLLHGQQPQNSNHMQCTHTVVRNNEVDM</sequence>
<gene>
    <name evidence="2" type="ORF">V7S43_006629</name>
</gene>
<protein>
    <recommendedName>
        <fullName evidence="4">Pectate lyase</fullName>
    </recommendedName>
</protein>
<dbReference type="EMBL" id="JBIMZQ010000011">
    <property type="protein sequence ID" value="KAL3668546.1"/>
    <property type="molecule type" value="Genomic_DNA"/>
</dbReference>
<keyword evidence="1" id="KW-0732">Signal</keyword>
<evidence type="ECO:0000256" key="1">
    <source>
        <dbReference type="SAM" id="SignalP"/>
    </source>
</evidence>
<dbReference type="AlphaFoldDB" id="A0ABD3FS77"/>